<protein>
    <submittedName>
        <fullName evidence="2">PIR Superfamily Protein</fullName>
    </submittedName>
</protein>
<feature type="compositionally biased region" description="Basic and acidic residues" evidence="1">
    <location>
        <begin position="108"/>
        <end position="125"/>
    </location>
</feature>
<proteinExistence type="predicted"/>
<reference evidence="3" key="1">
    <citation type="submission" date="2016-05" db="EMBL/GenBank/DDBJ databases">
        <authorList>
            <person name="Naeem Raeece"/>
        </authorList>
    </citation>
    <scope>NUCLEOTIDE SEQUENCE [LARGE SCALE GENOMIC DNA]</scope>
</reference>
<evidence type="ECO:0000313" key="3">
    <source>
        <dbReference type="Proteomes" id="UP000078550"/>
    </source>
</evidence>
<gene>
    <name evidence="2" type="ORF">POVWA2_088450</name>
</gene>
<name>A0A1A9ARV0_PLAOA</name>
<feature type="compositionally biased region" description="Polar residues" evidence="1">
    <location>
        <begin position="217"/>
        <end position="227"/>
    </location>
</feature>
<organism evidence="2 3">
    <name type="scientific">Plasmodium ovale wallikeri</name>
    <dbReference type="NCBI Taxonomy" id="864142"/>
    <lineage>
        <taxon>Eukaryota</taxon>
        <taxon>Sar</taxon>
        <taxon>Alveolata</taxon>
        <taxon>Apicomplexa</taxon>
        <taxon>Aconoidasida</taxon>
        <taxon>Haemosporida</taxon>
        <taxon>Plasmodiidae</taxon>
        <taxon>Plasmodium</taxon>
        <taxon>Plasmodium (Plasmodium)</taxon>
    </lineage>
</organism>
<dbReference type="Proteomes" id="UP000078550">
    <property type="component" value="Unassembled WGS sequence"/>
</dbReference>
<dbReference type="EMBL" id="FLRE01002599">
    <property type="protein sequence ID" value="SBT58848.1"/>
    <property type="molecule type" value="Genomic_DNA"/>
</dbReference>
<evidence type="ECO:0000256" key="1">
    <source>
        <dbReference type="SAM" id="MobiDB-lite"/>
    </source>
</evidence>
<evidence type="ECO:0000313" key="2">
    <source>
        <dbReference type="EMBL" id="SBT58848.1"/>
    </source>
</evidence>
<feature type="compositionally biased region" description="Basic and acidic residues" evidence="1">
    <location>
        <begin position="136"/>
        <end position="150"/>
    </location>
</feature>
<feature type="compositionally biased region" description="Polar residues" evidence="1">
    <location>
        <begin position="291"/>
        <end position="303"/>
    </location>
</feature>
<feature type="compositionally biased region" description="Acidic residues" evidence="1">
    <location>
        <begin position="152"/>
        <end position="163"/>
    </location>
</feature>
<dbReference type="AlphaFoldDB" id="A0A1A9ARV0"/>
<accession>A0A1A9ARV0</accession>
<feature type="compositionally biased region" description="Polar residues" evidence="1">
    <location>
        <begin position="169"/>
        <end position="188"/>
    </location>
</feature>
<sequence length="410" mass="45735">MGVKVAFSEQLQGKTCMDEYNDISSDDDKKIEDVNKTDEEDPTFTQKCNILRQYLNEYSAKYSRCFTGEYSGYFLYTISSINEALTKCTNYERRLELESDRKKLINVESKLGEKDSHVDHSEKGKVSPGEEDEATSECKEETCKTKHLENQEQSESEGMLDGEPDSRSEQITSGSSQELGTPTDTLSTGHEVLGTISHVSSADPEDKDNPSRAHASDTLTIQPETGTSTCYTGILHTDVPGDASLNNIITPVAEVSSVSIILNLEKNYIVNKSSTCSQQEPPAELISTSAEDATLATEPSSGERSSHQEMAPHQKLMSEGGKQPAPELPQESFSQPASAQGHLARAPITLTQEEESGKNTIKIKKKKKKRQRIQDELDRIMYSPSIFDEQNMYLPYTHLENTYYVNEYDY</sequence>
<feature type="region of interest" description="Disordered" evidence="1">
    <location>
        <begin position="108"/>
        <end position="227"/>
    </location>
</feature>
<feature type="region of interest" description="Disordered" evidence="1">
    <location>
        <begin position="291"/>
        <end position="367"/>
    </location>
</feature>